<sequence length="331" mass="33864">MRASTAAACCTLALLLITLPVNISAFGASSDAATHEHGRQLLVVNDNVTSATTTAAASSGESQSSSGAAASTVGADFNPPQPDSKAPASGATDPTQEAAVRAARQQARSSRRQQQQQQGRVGQRQRALGRKGGPAVRQSAPGQAAAVASPGGGSGGSGSGSGDDLPRVFVGDLDDYALPFCQPSEGVVCSDRDKTSLLKSQPAVISLENAYPYAQVKPAASYAGSSVTTLDFLADTFSNRNQGVTKAALETLAGTEAVNADTTVTTTALQGTVDASRLDRPIPDAVSVVADRTATQGTYEWKSWRPRFTYQIGANYGLPVGLATVTDTSGK</sequence>
<organism evidence="3 4">
    <name type="scientific">Tetradesmus obliquus</name>
    <name type="common">Green alga</name>
    <name type="synonym">Acutodesmus obliquus</name>
    <dbReference type="NCBI Taxonomy" id="3088"/>
    <lineage>
        <taxon>Eukaryota</taxon>
        <taxon>Viridiplantae</taxon>
        <taxon>Chlorophyta</taxon>
        <taxon>core chlorophytes</taxon>
        <taxon>Chlorophyceae</taxon>
        <taxon>CS clade</taxon>
        <taxon>Sphaeropleales</taxon>
        <taxon>Scenedesmaceae</taxon>
        <taxon>Tetradesmus</taxon>
    </lineage>
</organism>
<evidence type="ECO:0000256" key="2">
    <source>
        <dbReference type="SAM" id="SignalP"/>
    </source>
</evidence>
<feature type="chain" id="PRO_5047313434" description="Secreted protein" evidence="2">
    <location>
        <begin position="26"/>
        <end position="331"/>
    </location>
</feature>
<feature type="compositionally biased region" description="Low complexity" evidence="1">
    <location>
        <begin position="98"/>
        <end position="126"/>
    </location>
</feature>
<gene>
    <name evidence="3" type="ORF">OEZ85_000055</name>
</gene>
<name>A0ABY8UQ84_TETOB</name>
<feature type="signal peptide" evidence="2">
    <location>
        <begin position="1"/>
        <end position="25"/>
    </location>
</feature>
<reference evidence="3 4" key="1">
    <citation type="submission" date="2023-05" db="EMBL/GenBank/DDBJ databases">
        <title>A 100% complete, gapless, phased diploid assembly of the Scenedesmus obliquus UTEX 3031 genome.</title>
        <authorList>
            <person name="Biondi T.C."/>
            <person name="Hanschen E.R."/>
            <person name="Kwon T."/>
            <person name="Eng W."/>
            <person name="Kruse C.P.S."/>
            <person name="Koehler S.I."/>
            <person name="Kunde Y."/>
            <person name="Gleasner C.D."/>
            <person name="You Mak K.T."/>
            <person name="Polle J."/>
            <person name="Hovde B.T."/>
            <person name="Starkenburg S.R."/>
        </authorList>
    </citation>
    <scope>NUCLEOTIDE SEQUENCE [LARGE SCALE GENOMIC DNA]</scope>
    <source>
        <strain evidence="3 4">DOE0152z</strain>
    </source>
</reference>
<proteinExistence type="predicted"/>
<evidence type="ECO:0008006" key="5">
    <source>
        <dbReference type="Google" id="ProtNLM"/>
    </source>
</evidence>
<evidence type="ECO:0000313" key="4">
    <source>
        <dbReference type="Proteomes" id="UP001244341"/>
    </source>
</evidence>
<feature type="compositionally biased region" description="Low complexity" evidence="1">
    <location>
        <begin position="138"/>
        <end position="149"/>
    </location>
</feature>
<accession>A0ABY8UQ84</accession>
<feature type="compositionally biased region" description="Gly residues" evidence="1">
    <location>
        <begin position="150"/>
        <end position="161"/>
    </location>
</feature>
<dbReference type="EMBL" id="CP126223">
    <property type="protein sequence ID" value="WIA23285.1"/>
    <property type="molecule type" value="Genomic_DNA"/>
</dbReference>
<evidence type="ECO:0000256" key="1">
    <source>
        <dbReference type="SAM" id="MobiDB-lite"/>
    </source>
</evidence>
<protein>
    <recommendedName>
        <fullName evidence="5">Secreted protein</fullName>
    </recommendedName>
</protein>
<evidence type="ECO:0000313" key="3">
    <source>
        <dbReference type="EMBL" id="WIA23285.1"/>
    </source>
</evidence>
<feature type="compositionally biased region" description="Low complexity" evidence="1">
    <location>
        <begin position="54"/>
        <end position="75"/>
    </location>
</feature>
<feature type="region of interest" description="Disordered" evidence="1">
    <location>
        <begin position="54"/>
        <end position="167"/>
    </location>
</feature>
<keyword evidence="4" id="KW-1185">Reference proteome</keyword>
<dbReference type="Proteomes" id="UP001244341">
    <property type="component" value="Chromosome 16b"/>
</dbReference>
<keyword evidence="2" id="KW-0732">Signal</keyword>